<evidence type="ECO:0000313" key="2">
    <source>
        <dbReference type="Ensembl" id="ENSMUNP00000025594.1"/>
    </source>
</evidence>
<reference evidence="2" key="2">
    <citation type="submission" date="2025-08" db="UniProtKB">
        <authorList>
            <consortium name="Ensembl"/>
        </authorList>
    </citation>
    <scope>IDENTIFICATION</scope>
</reference>
<organism evidence="2 3">
    <name type="scientific">Melopsittacus undulatus</name>
    <name type="common">Budgerigar</name>
    <name type="synonym">Psittacus undulatus</name>
    <dbReference type="NCBI Taxonomy" id="13146"/>
    <lineage>
        <taxon>Eukaryota</taxon>
        <taxon>Metazoa</taxon>
        <taxon>Chordata</taxon>
        <taxon>Craniata</taxon>
        <taxon>Vertebrata</taxon>
        <taxon>Euteleostomi</taxon>
        <taxon>Archelosauria</taxon>
        <taxon>Archosauria</taxon>
        <taxon>Dinosauria</taxon>
        <taxon>Saurischia</taxon>
        <taxon>Theropoda</taxon>
        <taxon>Coelurosauria</taxon>
        <taxon>Aves</taxon>
        <taxon>Neognathae</taxon>
        <taxon>Neoaves</taxon>
        <taxon>Telluraves</taxon>
        <taxon>Australaves</taxon>
        <taxon>Psittaciformes</taxon>
        <taxon>Psittaculidae</taxon>
        <taxon>Melopsittacus</taxon>
    </lineage>
</organism>
<reference evidence="2" key="3">
    <citation type="submission" date="2025-09" db="UniProtKB">
        <authorList>
            <consortium name="Ensembl"/>
        </authorList>
    </citation>
    <scope>IDENTIFICATION</scope>
</reference>
<feature type="region of interest" description="Disordered" evidence="1">
    <location>
        <begin position="262"/>
        <end position="282"/>
    </location>
</feature>
<reference evidence="2" key="1">
    <citation type="submission" date="2020-03" db="EMBL/GenBank/DDBJ databases">
        <title>Melopsittacus undulatus (budgerigar) genome, bMelUnd1, maternal haplotype with Z.</title>
        <authorList>
            <person name="Gedman G."/>
            <person name="Mountcastle J."/>
            <person name="Haase B."/>
            <person name="Formenti G."/>
            <person name="Wright T."/>
            <person name="Apodaca J."/>
            <person name="Pelan S."/>
            <person name="Chow W."/>
            <person name="Rhie A."/>
            <person name="Howe K."/>
            <person name="Fedrigo O."/>
            <person name="Jarvis E.D."/>
        </authorList>
    </citation>
    <scope>NUCLEOTIDE SEQUENCE [LARGE SCALE GENOMIC DNA]</scope>
</reference>
<evidence type="ECO:0000313" key="3">
    <source>
        <dbReference type="Proteomes" id="UP000694405"/>
    </source>
</evidence>
<dbReference type="AlphaFoldDB" id="A0A8V5GUV4"/>
<keyword evidence="3" id="KW-1185">Reference proteome</keyword>
<sequence>MMWGTPPSTQTPPPQVPPGCHHQPRCCVGRAGRSGSGPSRGPMGYPSFANRFCSASSSSVSPGGSASIAGGPGGFRGSFPRTPKGRSCLLGGKCQGWLLTVGFGHTLQLILLLDGIRVGRALEGRDQGWRWGGPYIPIPNGNVTTVIPASHPPHLGSIDELIRQALCNGLDVAERGFPGAGAQQPNGLMGKVDDLEGVLDDAHGHELLPVIPAVHHHGVGEPLHNGTLGFAEALGRVAPGAVGSGGGSGLLKGRRRGFPASYPRAHFRSRMRKAEELPSSGL</sequence>
<feature type="region of interest" description="Disordered" evidence="1">
    <location>
        <begin position="1"/>
        <end position="21"/>
    </location>
</feature>
<accession>A0A8V5GUV4</accession>
<evidence type="ECO:0000256" key="1">
    <source>
        <dbReference type="SAM" id="MobiDB-lite"/>
    </source>
</evidence>
<name>A0A8V5GUV4_MELUD</name>
<dbReference type="Proteomes" id="UP000694405">
    <property type="component" value="Unassembled WGS sequence"/>
</dbReference>
<proteinExistence type="predicted"/>
<dbReference type="Ensembl" id="ENSMUNT00000034490.1">
    <property type="protein sequence ID" value="ENSMUNP00000025594.1"/>
    <property type="gene ID" value="ENSMUNG00000022007.1"/>
</dbReference>
<protein>
    <submittedName>
        <fullName evidence="2">Uncharacterized protein</fullName>
    </submittedName>
</protein>